<keyword evidence="3" id="KW-1185">Reference proteome</keyword>
<dbReference type="AlphaFoldDB" id="A0ABD3QQ67"/>
<evidence type="ECO:0000313" key="3">
    <source>
        <dbReference type="Proteomes" id="UP001530400"/>
    </source>
</evidence>
<comment type="caution">
    <text evidence="2">The sequence shown here is derived from an EMBL/GenBank/DDBJ whole genome shotgun (WGS) entry which is preliminary data.</text>
</comment>
<sequence length="415" mass="45734">MERRRHKRRGKKVPAGAARGASAEWVDSLHGYAAAAASPGTRRYNYSMHDDPGGRKQAAPCCDPSVARPQLKRVQTAPSTVHRRSVNPLLFSSQPSLVDSTIASRARTIRESLRQYEMQELALEAERAAESGMERFVGTTSRFQQPYDDFVLNDCAAVAMDRPPAIDKSGLLCRPQASASIFAKKKLRVTSLREFQHVVPPFRDMHSNLQLHFIGSGVPSKMMLQNARQRHTAESNDDEATHASNAGSSIASFSSFAMSSLRGIVDYVGSNKKGDDAGHNYNTAARVGADAGRSKASSVKYYPKLYMSTYSNENRRQNTTNLDSDDDSTIQNNPLYDGRASPSSVNGVLSGQVDYKIQNNNRQLSAEEDKSHAPTVLSQENATTQSVATFIRRMQHKLIPLAKDLLKFGASFKYL</sequence>
<name>A0ABD3QQ67_9STRA</name>
<feature type="region of interest" description="Disordered" evidence="1">
    <location>
        <begin position="224"/>
        <end position="244"/>
    </location>
</feature>
<evidence type="ECO:0000313" key="2">
    <source>
        <dbReference type="EMBL" id="KAL3802569.1"/>
    </source>
</evidence>
<feature type="region of interest" description="Disordered" evidence="1">
    <location>
        <begin position="310"/>
        <end position="343"/>
    </location>
</feature>
<protein>
    <submittedName>
        <fullName evidence="2">Uncharacterized protein</fullName>
    </submittedName>
</protein>
<proteinExistence type="predicted"/>
<accession>A0ABD3QQ67</accession>
<organism evidence="2 3">
    <name type="scientific">Cyclotella atomus</name>
    <dbReference type="NCBI Taxonomy" id="382360"/>
    <lineage>
        <taxon>Eukaryota</taxon>
        <taxon>Sar</taxon>
        <taxon>Stramenopiles</taxon>
        <taxon>Ochrophyta</taxon>
        <taxon>Bacillariophyta</taxon>
        <taxon>Coscinodiscophyceae</taxon>
        <taxon>Thalassiosirophycidae</taxon>
        <taxon>Stephanodiscales</taxon>
        <taxon>Stephanodiscaceae</taxon>
        <taxon>Cyclotella</taxon>
    </lineage>
</organism>
<evidence type="ECO:0000256" key="1">
    <source>
        <dbReference type="SAM" id="MobiDB-lite"/>
    </source>
</evidence>
<dbReference type="Proteomes" id="UP001530400">
    <property type="component" value="Unassembled WGS sequence"/>
</dbReference>
<feature type="compositionally biased region" description="Polar residues" evidence="1">
    <location>
        <begin position="310"/>
        <end position="322"/>
    </location>
</feature>
<feature type="compositionally biased region" description="Basic residues" evidence="1">
    <location>
        <begin position="1"/>
        <end position="12"/>
    </location>
</feature>
<feature type="region of interest" description="Disordered" evidence="1">
    <location>
        <begin position="1"/>
        <end position="20"/>
    </location>
</feature>
<gene>
    <name evidence="2" type="ORF">ACHAWO_013021</name>
</gene>
<reference evidence="2 3" key="1">
    <citation type="submission" date="2024-10" db="EMBL/GenBank/DDBJ databases">
        <title>Updated reference genomes for cyclostephanoid diatoms.</title>
        <authorList>
            <person name="Roberts W.R."/>
            <person name="Alverson A.J."/>
        </authorList>
    </citation>
    <scope>NUCLEOTIDE SEQUENCE [LARGE SCALE GENOMIC DNA]</scope>
    <source>
        <strain evidence="2 3">AJA010-31</strain>
    </source>
</reference>
<dbReference type="EMBL" id="JALLPJ020000093">
    <property type="protein sequence ID" value="KAL3802569.1"/>
    <property type="molecule type" value="Genomic_DNA"/>
</dbReference>